<feature type="transmembrane region" description="Helical" evidence="1">
    <location>
        <begin position="66"/>
        <end position="84"/>
    </location>
</feature>
<comment type="caution">
    <text evidence="3">The sequence shown here is derived from an EMBL/GenBank/DDBJ whole genome shotgun (WGS) entry which is preliminary data.</text>
</comment>
<evidence type="ECO:0000256" key="1">
    <source>
        <dbReference type="SAM" id="Phobius"/>
    </source>
</evidence>
<dbReference type="Gene3D" id="1.20.144.10">
    <property type="entry name" value="Phosphatidic acid phosphatase type 2/haloperoxidase"/>
    <property type="match status" value="2"/>
</dbReference>
<evidence type="ECO:0000259" key="2">
    <source>
        <dbReference type="SMART" id="SM00014"/>
    </source>
</evidence>
<dbReference type="AlphaFoldDB" id="K8ZNJ3"/>
<dbReference type="STRING" id="1234409.C683_0939"/>
<dbReference type="RefSeq" id="WP_009491330.1">
    <property type="nucleotide sequence ID" value="NZ_AMYT01000019.1"/>
</dbReference>
<dbReference type="eggNOG" id="COG0671">
    <property type="taxonomic scope" value="Bacteria"/>
</dbReference>
<keyword evidence="1" id="KW-0812">Transmembrane</keyword>
<evidence type="ECO:0000313" key="4">
    <source>
        <dbReference type="Proteomes" id="UP000016057"/>
    </source>
</evidence>
<accession>K8ZNJ3</accession>
<dbReference type="EMBL" id="AMYT01000019">
    <property type="protein sequence ID" value="EKU27161.1"/>
    <property type="molecule type" value="Genomic_DNA"/>
</dbReference>
<feature type="transmembrane region" description="Helical" evidence="1">
    <location>
        <begin position="7"/>
        <end position="27"/>
    </location>
</feature>
<proteinExistence type="predicted"/>
<keyword evidence="1" id="KW-1133">Transmembrane helix</keyword>
<name>K8ZNJ3_9ENTE</name>
<dbReference type="PANTHER" id="PTHR14969:SF13">
    <property type="entry name" value="AT30094P"/>
    <property type="match status" value="1"/>
</dbReference>
<feature type="transmembrane region" description="Helical" evidence="1">
    <location>
        <begin position="188"/>
        <end position="206"/>
    </location>
</feature>
<dbReference type="Pfam" id="PF01569">
    <property type="entry name" value="PAP2"/>
    <property type="match status" value="1"/>
</dbReference>
<keyword evidence="4" id="KW-1185">Reference proteome</keyword>
<keyword evidence="1" id="KW-0472">Membrane</keyword>
<dbReference type="InterPro" id="IPR036938">
    <property type="entry name" value="PAP2/HPO_sf"/>
</dbReference>
<dbReference type="OrthoDB" id="9789113at2"/>
<protein>
    <recommendedName>
        <fullName evidence="2">Phosphatidic acid phosphatase type 2/haloperoxidase domain-containing protein</fullName>
    </recommendedName>
</protein>
<feature type="transmembrane region" description="Helical" evidence="1">
    <location>
        <begin position="160"/>
        <end position="182"/>
    </location>
</feature>
<sequence>MKEKNRLYWQFAGSCFLLIFVFFTYVVKFYPQSQWLQRLDLWGQSLQQIITPQKTAFFQYLTQLGSGQNIFIFTIIVLCLLILFRQKIAALWFSFMMIMGPILGTSIIKQVVQRPRPQGIQLVHETTFSFPSGHTIAAICCYGTTLLIIHVLVKNRLLKAIMSLFFAFIIIGILMSRIYLGAHFLSDVIGGASFSLGILCLTYPIYRQKQFIYDFKGKRRK</sequence>
<dbReference type="InterPro" id="IPR000326">
    <property type="entry name" value="PAP2/HPO"/>
</dbReference>
<feature type="transmembrane region" description="Helical" evidence="1">
    <location>
        <begin position="132"/>
        <end position="153"/>
    </location>
</feature>
<reference evidence="3 4" key="1">
    <citation type="journal article" date="2013" name="Genome Announc.">
        <title>Draft Genome Sequence of Catellicoccus marimammalium, a Novel Species Commonly Found in Gull Feces.</title>
        <authorList>
            <person name="Weigand M.R."/>
            <person name="Ryu H."/>
            <person name="Bozcek L."/>
            <person name="Konstantinidis K.T."/>
            <person name="Santo Domingo J.W."/>
        </authorList>
    </citation>
    <scope>NUCLEOTIDE SEQUENCE [LARGE SCALE GENOMIC DNA]</scope>
    <source>
        <strain evidence="3 4">M35/04/3</strain>
    </source>
</reference>
<evidence type="ECO:0000313" key="3">
    <source>
        <dbReference type="EMBL" id="EKU27161.1"/>
    </source>
</evidence>
<feature type="transmembrane region" description="Helical" evidence="1">
    <location>
        <begin position="91"/>
        <end position="112"/>
    </location>
</feature>
<dbReference type="Proteomes" id="UP000016057">
    <property type="component" value="Unassembled WGS sequence"/>
</dbReference>
<gene>
    <name evidence="3" type="ORF">C683_0939</name>
</gene>
<dbReference type="CDD" id="cd03392">
    <property type="entry name" value="PAP2_like_2"/>
    <property type="match status" value="1"/>
</dbReference>
<organism evidence="3 4">
    <name type="scientific">Catellicoccus marimammalium M35/04/3</name>
    <dbReference type="NCBI Taxonomy" id="1234409"/>
    <lineage>
        <taxon>Bacteria</taxon>
        <taxon>Bacillati</taxon>
        <taxon>Bacillota</taxon>
        <taxon>Bacilli</taxon>
        <taxon>Lactobacillales</taxon>
        <taxon>Enterococcaceae</taxon>
        <taxon>Catellicoccus</taxon>
    </lineage>
</organism>
<dbReference type="SMART" id="SM00014">
    <property type="entry name" value="acidPPc"/>
    <property type="match status" value="1"/>
</dbReference>
<dbReference type="SUPFAM" id="SSF48317">
    <property type="entry name" value="Acid phosphatase/Vanadium-dependent haloperoxidase"/>
    <property type="match status" value="1"/>
</dbReference>
<feature type="domain" description="Phosphatidic acid phosphatase type 2/haloperoxidase" evidence="2">
    <location>
        <begin position="86"/>
        <end position="203"/>
    </location>
</feature>
<dbReference type="PANTHER" id="PTHR14969">
    <property type="entry name" value="SPHINGOSINE-1-PHOSPHATE PHOSPHOHYDROLASE"/>
    <property type="match status" value="1"/>
</dbReference>